<keyword evidence="3" id="KW-1185">Reference proteome</keyword>
<sequence>MRPIAVALFVFANLGVLVFGQCTRKLGKAPEVELDAKPPAQLPPDHFVQSTFIYRLVTDEDAEYASNVAQKIGELREHLKIRARLSIDNENIDCTMNEVRRCAEFPAKGAFHFLVVEDSSHGAAIYSIDRKLNEESEEKIEMALLDVFSRHSKVPLMDLGSAKADKILGFVRELSIEEIQEFQTENKQKKAKKPSKHFFGSRSPFELDLIEPHILEFRMANFGKDEFSALKALNKEEFRKTIDENQFVFVHFWTNAQISSIHAHHFGFRFGRLSRSGQFLHRRGIGNIEDYYSIVAFKNGERYAVTRNIKDEDYYVNWVKMLTSGPIIEVNTEEDLKEARRGRISGFEEVRPAVTVAVFASKESAEFTHFENAAEILNGRYHFVVFINEKAEKPTISTFRPTEKTKRTDYSGMFDPKSIIEHVTSSSMPSLIDISKGFTPDLIRSAFETILLIHSNSGNAAEYVEYASKNKNKNTIFMILNRASSDVLPLNAFLEKLNPPTLKEPVLVIYKRNAFRMAAVDQRPLSIQINELEDLEPPQLMLKPSDVNPFKHLHSEAINTIFGRQEVMLLPDPVVSDSAHSHGLEGLDFGEAAASGGCPMMAQMNQMRDEL</sequence>
<gene>
    <name evidence="2" type="ORF">L596_023591</name>
</gene>
<keyword evidence="1" id="KW-0732">Signal</keyword>
<dbReference type="InterPro" id="IPR040090">
    <property type="entry name" value="TXNDC16"/>
</dbReference>
<reference evidence="2 3" key="2">
    <citation type="journal article" date="2019" name="G3 (Bethesda)">
        <title>Hybrid Assembly of the Genome of the Entomopathogenic Nematode Steinernema carpocapsae Identifies the X-Chromosome.</title>
        <authorList>
            <person name="Serra L."/>
            <person name="Macchietto M."/>
            <person name="Macias-Munoz A."/>
            <person name="McGill C.J."/>
            <person name="Rodriguez I.M."/>
            <person name="Rodriguez B."/>
            <person name="Murad R."/>
            <person name="Mortazavi A."/>
        </authorList>
    </citation>
    <scope>NUCLEOTIDE SEQUENCE [LARGE SCALE GENOMIC DNA]</scope>
    <source>
        <strain evidence="2 3">ALL</strain>
    </source>
</reference>
<dbReference type="OrthoDB" id="5856593at2759"/>
<comment type="caution">
    <text evidence="2">The sequence shown here is derived from an EMBL/GenBank/DDBJ whole genome shotgun (WGS) entry which is preliminary data.</text>
</comment>
<dbReference type="Proteomes" id="UP000298663">
    <property type="component" value="Unassembled WGS sequence"/>
</dbReference>
<dbReference type="PANTHER" id="PTHR22699:SF1">
    <property type="entry name" value="THIOREDOXIN DOMAIN-CONTAINING PROTEIN 16"/>
    <property type="match status" value="1"/>
</dbReference>
<name>A0A4U5ME42_STECR</name>
<dbReference type="PANTHER" id="PTHR22699">
    <property type="entry name" value="THIOREDOXIN DOMAIN-CONTAINING PROTEIN 16"/>
    <property type="match status" value="1"/>
</dbReference>
<feature type="signal peptide" evidence="1">
    <location>
        <begin position="1"/>
        <end position="20"/>
    </location>
</feature>
<accession>A0A4U5ME42</accession>
<organism evidence="2 3">
    <name type="scientific">Steinernema carpocapsae</name>
    <name type="common">Entomopathogenic nematode</name>
    <dbReference type="NCBI Taxonomy" id="34508"/>
    <lineage>
        <taxon>Eukaryota</taxon>
        <taxon>Metazoa</taxon>
        <taxon>Ecdysozoa</taxon>
        <taxon>Nematoda</taxon>
        <taxon>Chromadorea</taxon>
        <taxon>Rhabditida</taxon>
        <taxon>Tylenchina</taxon>
        <taxon>Panagrolaimomorpha</taxon>
        <taxon>Strongyloidoidea</taxon>
        <taxon>Steinernematidae</taxon>
        <taxon>Steinernema</taxon>
    </lineage>
</organism>
<dbReference type="Gene3D" id="3.40.30.10">
    <property type="entry name" value="Glutaredoxin"/>
    <property type="match status" value="1"/>
</dbReference>
<proteinExistence type="predicted"/>
<dbReference type="AlphaFoldDB" id="A0A4U5ME42"/>
<reference evidence="2 3" key="1">
    <citation type="journal article" date="2015" name="Genome Biol.">
        <title>Comparative genomics of Steinernema reveals deeply conserved gene regulatory networks.</title>
        <authorList>
            <person name="Dillman A.R."/>
            <person name="Macchietto M."/>
            <person name="Porter C.F."/>
            <person name="Rogers A."/>
            <person name="Williams B."/>
            <person name="Antoshechkin I."/>
            <person name="Lee M.M."/>
            <person name="Goodwin Z."/>
            <person name="Lu X."/>
            <person name="Lewis E.E."/>
            <person name="Goodrich-Blair H."/>
            <person name="Stock S.P."/>
            <person name="Adams B.J."/>
            <person name="Sternberg P.W."/>
            <person name="Mortazavi A."/>
        </authorList>
    </citation>
    <scope>NUCLEOTIDE SEQUENCE [LARGE SCALE GENOMIC DNA]</scope>
    <source>
        <strain evidence="2 3">ALL</strain>
    </source>
</reference>
<protein>
    <recommendedName>
        <fullName evidence="4">Thioredoxin domain-containing protein</fullName>
    </recommendedName>
</protein>
<dbReference type="SUPFAM" id="SSF52833">
    <property type="entry name" value="Thioredoxin-like"/>
    <property type="match status" value="1"/>
</dbReference>
<dbReference type="Pfam" id="PF13848">
    <property type="entry name" value="Thioredoxin_6"/>
    <property type="match status" value="1"/>
</dbReference>
<evidence type="ECO:0000313" key="2">
    <source>
        <dbReference type="EMBL" id="TKR67439.1"/>
    </source>
</evidence>
<feature type="chain" id="PRO_5020505749" description="Thioredoxin domain-containing protein" evidence="1">
    <location>
        <begin position="21"/>
        <end position="611"/>
    </location>
</feature>
<dbReference type="EMBL" id="AZBU02000008">
    <property type="protein sequence ID" value="TKR67439.1"/>
    <property type="molecule type" value="Genomic_DNA"/>
</dbReference>
<evidence type="ECO:0000313" key="3">
    <source>
        <dbReference type="Proteomes" id="UP000298663"/>
    </source>
</evidence>
<evidence type="ECO:0008006" key="4">
    <source>
        <dbReference type="Google" id="ProtNLM"/>
    </source>
</evidence>
<evidence type="ECO:0000256" key="1">
    <source>
        <dbReference type="SAM" id="SignalP"/>
    </source>
</evidence>
<dbReference type="CDD" id="cd02981">
    <property type="entry name" value="PDI_b_family"/>
    <property type="match status" value="1"/>
</dbReference>
<dbReference type="InterPro" id="IPR036249">
    <property type="entry name" value="Thioredoxin-like_sf"/>
</dbReference>